<protein>
    <recommendedName>
        <fullName evidence="7">Pilin</fullName>
    </recommendedName>
</protein>
<comment type="subcellular location">
    <subcellularLocation>
        <location evidence="1">Membrane</location>
        <topology evidence="1">Single-pass membrane protein</topology>
    </subcellularLocation>
</comment>
<dbReference type="PROSITE" id="PS00409">
    <property type="entry name" value="PROKAR_NTER_METHYL"/>
    <property type="match status" value="1"/>
</dbReference>
<evidence type="ECO:0000313" key="10">
    <source>
        <dbReference type="EMBL" id="MBC2680325.1"/>
    </source>
</evidence>
<dbReference type="NCBIfam" id="TIGR02532">
    <property type="entry name" value="IV_pilin_GFxxxE"/>
    <property type="match status" value="1"/>
</dbReference>
<reference evidence="10 11" key="1">
    <citation type="submission" date="2020-08" db="EMBL/GenBank/DDBJ databases">
        <title>Pseudomonas sp. nov.</title>
        <authorList>
            <person name="Gieschler S."/>
            <person name="Fiedler G."/>
            <person name="Brinks E."/>
            <person name="Boehnlein C."/>
            <person name="Franz C.M.A.P."/>
            <person name="Kabisch J."/>
        </authorList>
    </citation>
    <scope>NUCLEOTIDE SEQUENCE [LARGE SCALE GENOMIC DNA]</scope>
    <source>
        <strain evidence="10 11">MBT-2</strain>
    </source>
</reference>
<feature type="transmembrane region" description="Helical" evidence="9">
    <location>
        <begin position="7"/>
        <end position="31"/>
    </location>
</feature>
<dbReference type="GO" id="GO:0007155">
    <property type="term" value="P:cell adhesion"/>
    <property type="evidence" value="ECO:0007669"/>
    <property type="project" value="InterPro"/>
</dbReference>
<dbReference type="SUPFAM" id="SSF54523">
    <property type="entry name" value="Pili subunits"/>
    <property type="match status" value="1"/>
</dbReference>
<evidence type="ECO:0000256" key="7">
    <source>
        <dbReference type="ARBA" id="ARBA00029638"/>
    </source>
</evidence>
<dbReference type="Gene3D" id="3.30.700.10">
    <property type="entry name" value="Glycoprotein, Type 4 Pilin"/>
    <property type="match status" value="1"/>
</dbReference>
<dbReference type="RefSeq" id="WP_122475289.1">
    <property type="nucleotide sequence ID" value="NZ_JACMYH010000006.1"/>
</dbReference>
<dbReference type="PANTHER" id="PTHR30093">
    <property type="entry name" value="GENERAL SECRETION PATHWAY PROTEIN G"/>
    <property type="match status" value="1"/>
</dbReference>
<dbReference type="AlphaFoldDB" id="A0A7X1KVE2"/>
<evidence type="ECO:0000256" key="4">
    <source>
        <dbReference type="ARBA" id="ARBA00022692"/>
    </source>
</evidence>
<organism evidence="10 11">
    <name type="scientific">Pseudomonas baltica</name>
    <dbReference type="NCBI Taxonomy" id="2762576"/>
    <lineage>
        <taxon>Bacteria</taxon>
        <taxon>Pseudomonadati</taxon>
        <taxon>Pseudomonadota</taxon>
        <taxon>Gammaproteobacteria</taxon>
        <taxon>Pseudomonadales</taxon>
        <taxon>Pseudomonadaceae</taxon>
        <taxon>Pseudomonas</taxon>
    </lineage>
</organism>
<evidence type="ECO:0000256" key="5">
    <source>
        <dbReference type="ARBA" id="ARBA00022989"/>
    </source>
</evidence>
<evidence type="ECO:0000256" key="6">
    <source>
        <dbReference type="ARBA" id="ARBA00023136"/>
    </source>
</evidence>
<keyword evidence="3" id="KW-0488">Methylation</keyword>
<keyword evidence="6 9" id="KW-0472">Membrane</keyword>
<dbReference type="GO" id="GO:0015628">
    <property type="term" value="P:protein secretion by the type II secretion system"/>
    <property type="evidence" value="ECO:0007669"/>
    <property type="project" value="InterPro"/>
</dbReference>
<evidence type="ECO:0000256" key="9">
    <source>
        <dbReference type="SAM" id="Phobius"/>
    </source>
</evidence>
<name>A0A7X1KVE2_9PSED</name>
<dbReference type="Proteomes" id="UP000546173">
    <property type="component" value="Unassembled WGS sequence"/>
</dbReference>
<keyword evidence="11" id="KW-1185">Reference proteome</keyword>
<dbReference type="Pfam" id="PF00114">
    <property type="entry name" value="Pilin"/>
    <property type="match status" value="1"/>
</dbReference>
<gene>
    <name evidence="10" type="ORF">H7993_18160</name>
</gene>
<dbReference type="GO" id="GO:0016020">
    <property type="term" value="C:membrane"/>
    <property type="evidence" value="ECO:0007669"/>
    <property type="project" value="UniProtKB-SubCell"/>
</dbReference>
<dbReference type="InterPro" id="IPR012902">
    <property type="entry name" value="N_methyl_site"/>
</dbReference>
<dbReference type="Pfam" id="PF07963">
    <property type="entry name" value="N_methyl"/>
    <property type="match status" value="1"/>
</dbReference>
<accession>A0A7X1KVE2</accession>
<proteinExistence type="inferred from homology"/>
<dbReference type="InterPro" id="IPR001082">
    <property type="entry name" value="Pilin"/>
</dbReference>
<dbReference type="GO" id="GO:0043107">
    <property type="term" value="P:type IV pilus-dependent motility"/>
    <property type="evidence" value="ECO:0007669"/>
    <property type="project" value="TreeGrafter"/>
</dbReference>
<dbReference type="GO" id="GO:0044096">
    <property type="term" value="C:type IV pilus"/>
    <property type="evidence" value="ECO:0007669"/>
    <property type="project" value="TreeGrafter"/>
</dbReference>
<keyword evidence="8" id="KW-0281">Fimbrium</keyword>
<dbReference type="PRINTS" id="PR00885">
    <property type="entry name" value="BCTERIALGSPH"/>
</dbReference>
<evidence type="ECO:0000256" key="1">
    <source>
        <dbReference type="ARBA" id="ARBA00004167"/>
    </source>
</evidence>
<comment type="similarity">
    <text evidence="2 8">Belongs to the N-Me-Phe pilin family.</text>
</comment>
<dbReference type="InterPro" id="IPR045584">
    <property type="entry name" value="Pilin-like"/>
</dbReference>
<evidence type="ECO:0000256" key="3">
    <source>
        <dbReference type="ARBA" id="ARBA00022481"/>
    </source>
</evidence>
<comment type="caution">
    <text evidence="10">The sequence shown here is derived from an EMBL/GenBank/DDBJ whole genome shotgun (WGS) entry which is preliminary data.</text>
</comment>
<keyword evidence="4 9" id="KW-0812">Transmembrane</keyword>
<sequence>MNLRQRGFTLLELMIVVAIVGILASIALPAYQAYVKRAAYSEIVNAMDPMKTAISVCYQTTGALSDCDSMAKIGMQAPSKTTGALASITISPKTAVIAATPNAYRGVSATDTCTLEPAAEEGGLGWTFSGPCVSNGYIKR</sequence>
<evidence type="ECO:0000256" key="2">
    <source>
        <dbReference type="ARBA" id="ARBA00005233"/>
    </source>
</evidence>
<dbReference type="InterPro" id="IPR002416">
    <property type="entry name" value="T2SS_protein-GspH"/>
</dbReference>
<evidence type="ECO:0000256" key="8">
    <source>
        <dbReference type="RuleBase" id="RU000389"/>
    </source>
</evidence>
<dbReference type="GO" id="GO:0015627">
    <property type="term" value="C:type II protein secretion system complex"/>
    <property type="evidence" value="ECO:0007669"/>
    <property type="project" value="InterPro"/>
</dbReference>
<dbReference type="EMBL" id="JACMYH010000006">
    <property type="protein sequence ID" value="MBC2680325.1"/>
    <property type="molecule type" value="Genomic_DNA"/>
</dbReference>
<dbReference type="PANTHER" id="PTHR30093:SF34">
    <property type="entry name" value="PREPILIN PEPTIDASE-DEPENDENT PROTEIN D"/>
    <property type="match status" value="1"/>
</dbReference>
<evidence type="ECO:0000313" key="11">
    <source>
        <dbReference type="Proteomes" id="UP000546173"/>
    </source>
</evidence>
<keyword evidence="5 9" id="KW-1133">Transmembrane helix</keyword>